<evidence type="ECO:0000256" key="2">
    <source>
        <dbReference type="SAM" id="SignalP"/>
    </source>
</evidence>
<feature type="transmembrane region" description="Helical" evidence="1">
    <location>
        <begin position="39"/>
        <end position="57"/>
    </location>
</feature>
<evidence type="ECO:0008006" key="5">
    <source>
        <dbReference type="Google" id="ProtNLM"/>
    </source>
</evidence>
<dbReference type="Proteomes" id="UP000588098">
    <property type="component" value="Unassembled WGS sequence"/>
</dbReference>
<dbReference type="AlphaFoldDB" id="A0A7W9QEQ7"/>
<keyword evidence="1" id="KW-0812">Transmembrane</keyword>
<comment type="caution">
    <text evidence="3">The sequence shown here is derived from an EMBL/GenBank/DDBJ whole genome shotgun (WGS) entry which is preliminary data.</text>
</comment>
<evidence type="ECO:0000313" key="3">
    <source>
        <dbReference type="EMBL" id="MBB5938619.1"/>
    </source>
</evidence>
<dbReference type="EMBL" id="JACHJL010000017">
    <property type="protein sequence ID" value="MBB5938619.1"/>
    <property type="molecule type" value="Genomic_DNA"/>
</dbReference>
<proteinExistence type="predicted"/>
<organism evidence="3 4">
    <name type="scientific">Streptomyces zagrosensis</name>
    <dbReference type="NCBI Taxonomy" id="1042984"/>
    <lineage>
        <taxon>Bacteria</taxon>
        <taxon>Bacillati</taxon>
        <taxon>Actinomycetota</taxon>
        <taxon>Actinomycetes</taxon>
        <taxon>Kitasatosporales</taxon>
        <taxon>Streptomycetaceae</taxon>
        <taxon>Streptomyces</taxon>
    </lineage>
</organism>
<reference evidence="3 4" key="1">
    <citation type="submission" date="2020-08" db="EMBL/GenBank/DDBJ databases">
        <title>Genomic Encyclopedia of Type Strains, Phase III (KMG-III): the genomes of soil and plant-associated and newly described type strains.</title>
        <authorList>
            <person name="Whitman W."/>
        </authorList>
    </citation>
    <scope>NUCLEOTIDE SEQUENCE [LARGE SCALE GENOMIC DNA]</scope>
    <source>
        <strain evidence="3 4">CECT 8305</strain>
    </source>
</reference>
<evidence type="ECO:0000313" key="4">
    <source>
        <dbReference type="Proteomes" id="UP000588098"/>
    </source>
</evidence>
<evidence type="ECO:0000256" key="1">
    <source>
        <dbReference type="SAM" id="Phobius"/>
    </source>
</evidence>
<dbReference type="PROSITE" id="PS51257">
    <property type="entry name" value="PROKAR_LIPOPROTEIN"/>
    <property type="match status" value="1"/>
</dbReference>
<accession>A0A7W9QEQ7</accession>
<gene>
    <name evidence="3" type="ORF">FHS42_005708</name>
</gene>
<keyword evidence="2" id="KW-0732">Signal</keyword>
<feature type="signal peptide" evidence="2">
    <location>
        <begin position="1"/>
        <end position="19"/>
    </location>
</feature>
<keyword evidence="1" id="KW-0472">Membrane</keyword>
<dbReference type="RefSeq" id="WP_184576503.1">
    <property type="nucleotide sequence ID" value="NZ_JACHJL010000017.1"/>
</dbReference>
<keyword evidence="1" id="KW-1133">Transmembrane helix</keyword>
<protein>
    <recommendedName>
        <fullName evidence="5">Lipoprotein</fullName>
    </recommendedName>
</protein>
<keyword evidence="4" id="KW-1185">Reference proteome</keyword>
<sequence>MRRTLVLCLAPLALLSCWAATLALCVDESAKGRFPTQDVLHVVAAAGFVVCVWWFVVLLDHRSAAGFSFIVLFTWLMALLVASHKASQIYHGYVGERTEAVIVGTKHTEDRESRRARSVAVPGPGRRIIGSLRWARTAISAG</sequence>
<feature type="chain" id="PRO_5030964251" description="Lipoprotein" evidence="2">
    <location>
        <begin position="20"/>
        <end position="142"/>
    </location>
</feature>
<name>A0A7W9QEQ7_9ACTN</name>
<feature type="transmembrane region" description="Helical" evidence="1">
    <location>
        <begin position="64"/>
        <end position="82"/>
    </location>
</feature>